<keyword evidence="1" id="KW-1185">Reference proteome</keyword>
<reference evidence="2" key="1">
    <citation type="submission" date="2017-02" db="UniProtKB">
        <authorList>
            <consortium name="WormBaseParasite"/>
        </authorList>
    </citation>
    <scope>IDENTIFICATION</scope>
</reference>
<dbReference type="WBParaSite" id="SMUV_0001081401-mRNA-1">
    <property type="protein sequence ID" value="SMUV_0001081401-mRNA-1"/>
    <property type="gene ID" value="SMUV_0001081401"/>
</dbReference>
<name>A0A0N5B0L2_9BILA</name>
<evidence type="ECO:0000313" key="2">
    <source>
        <dbReference type="WBParaSite" id="SMUV_0001081401-mRNA-1"/>
    </source>
</evidence>
<sequence>MNLKQGSIYKYIGKNKWTELWYILSTDEDGVKMSIFKDSSTRKAIGLPIVIKTIAEKLRFGYMTRQFADHIDLSKKDLRIDESAFIAYNTEKCVKKVTKSETVWLCATAVTEMFKIIKIISHCLMAENINAPSPNDLDDSNSLDRYRPIGFNPENDWEKYYNNPPRITPIIQIRVPLTRSASVDEVNKKICHEEKSKKLKKQKEDSKSMSVLNKIDTEKTESDGSFEIVNSFQNTSTFVVQNDEEFACGILYRCPEATGKPMVAAKPKLQHRTSFSTSSGVTTIVSPSPAQSESNSLLNEINTSMLLKAQHATCDAEVQTEAQGLSLTTFKSNVSRTVKQQSEAVDEPIAADRATVISTLPVAVESKTYFIPISDNWTILRRRAEFNETNDPVLVSVTPSALNAAAVRRFSTTSGSVSSLDDDFKDAFSRTQSVMHNSVAKENYESVMLHL</sequence>
<proteinExistence type="predicted"/>
<dbReference type="Proteomes" id="UP000046393">
    <property type="component" value="Unplaced"/>
</dbReference>
<protein>
    <submittedName>
        <fullName evidence="2">PH domain-containing protein</fullName>
    </submittedName>
</protein>
<organism evidence="1 2">
    <name type="scientific">Syphacia muris</name>
    <dbReference type="NCBI Taxonomy" id="451379"/>
    <lineage>
        <taxon>Eukaryota</taxon>
        <taxon>Metazoa</taxon>
        <taxon>Ecdysozoa</taxon>
        <taxon>Nematoda</taxon>
        <taxon>Chromadorea</taxon>
        <taxon>Rhabditida</taxon>
        <taxon>Spirurina</taxon>
        <taxon>Oxyuridomorpha</taxon>
        <taxon>Oxyuroidea</taxon>
        <taxon>Oxyuridae</taxon>
        <taxon>Syphacia</taxon>
    </lineage>
</organism>
<dbReference type="AlphaFoldDB" id="A0A0N5B0L2"/>
<accession>A0A0N5B0L2</accession>
<evidence type="ECO:0000313" key="1">
    <source>
        <dbReference type="Proteomes" id="UP000046393"/>
    </source>
</evidence>